<dbReference type="CDD" id="cd16278">
    <property type="entry name" value="metallo-hydrolase-like_MBL-fold"/>
    <property type="match status" value="1"/>
</dbReference>
<dbReference type="Pfam" id="PF17778">
    <property type="entry name" value="WHD_BLACT"/>
    <property type="match status" value="1"/>
</dbReference>
<comment type="caution">
    <text evidence="3">The sequence shown here is derived from an EMBL/GenBank/DDBJ whole genome shotgun (WGS) entry which is preliminary data.</text>
</comment>
<protein>
    <submittedName>
        <fullName evidence="3">MBL fold hydrolase</fullName>
    </submittedName>
</protein>
<dbReference type="SUPFAM" id="SSF56281">
    <property type="entry name" value="Metallo-hydrolase/oxidoreductase"/>
    <property type="match status" value="1"/>
</dbReference>
<dbReference type="GO" id="GO:0016787">
    <property type="term" value="F:hydrolase activity"/>
    <property type="evidence" value="ECO:0007669"/>
    <property type="project" value="UniProtKB-KW"/>
</dbReference>
<dbReference type="EMBL" id="BPFH01000004">
    <property type="protein sequence ID" value="GIT95580.1"/>
    <property type="molecule type" value="Genomic_DNA"/>
</dbReference>
<dbReference type="PANTHER" id="PTHR23131:SF0">
    <property type="entry name" value="ENDORIBONUCLEASE LACTB2"/>
    <property type="match status" value="1"/>
</dbReference>
<dbReference type="Gene3D" id="1.10.10.10">
    <property type="entry name" value="Winged helix-like DNA-binding domain superfamily/Winged helix DNA-binding domain"/>
    <property type="match status" value="1"/>
</dbReference>
<dbReference type="Proteomes" id="UP000786693">
    <property type="component" value="Unassembled WGS sequence"/>
</dbReference>
<keyword evidence="3" id="KW-0378">Hydrolase</keyword>
<dbReference type="InterPro" id="IPR036866">
    <property type="entry name" value="RibonucZ/Hydroxyglut_hydro"/>
</dbReference>
<reference evidence="3 4" key="1">
    <citation type="submission" date="2021-05" db="EMBL/GenBank/DDBJ databases">
        <title>Bacteria Genome sequencing.</title>
        <authorList>
            <person name="Takabe Y."/>
            <person name="Nakajima Y."/>
            <person name="Suzuki S."/>
            <person name="Shiozaki T."/>
        </authorList>
    </citation>
    <scope>NUCLEOTIDE SEQUENCE [LARGE SCALE GENOMIC DNA]</scope>
    <source>
        <strain evidence="3 4">AI_62</strain>
    </source>
</reference>
<dbReference type="InterPro" id="IPR036388">
    <property type="entry name" value="WH-like_DNA-bd_sf"/>
</dbReference>
<dbReference type="Gene3D" id="3.60.15.10">
    <property type="entry name" value="Ribonuclease Z/Hydroxyacylglutathione hydrolase-like"/>
    <property type="match status" value="1"/>
</dbReference>
<feature type="domain" description="Metallo-beta-lactamase" evidence="2">
    <location>
        <begin position="30"/>
        <end position="209"/>
    </location>
</feature>
<evidence type="ECO:0000313" key="4">
    <source>
        <dbReference type="Proteomes" id="UP000786693"/>
    </source>
</evidence>
<evidence type="ECO:0000313" key="3">
    <source>
        <dbReference type="EMBL" id="GIT95580.1"/>
    </source>
</evidence>
<gene>
    <name evidence="3" type="ORF">JANAI62_22030</name>
</gene>
<dbReference type="PANTHER" id="PTHR23131">
    <property type="entry name" value="ENDORIBONUCLEASE LACTB2"/>
    <property type="match status" value="1"/>
</dbReference>
<dbReference type="InterPro" id="IPR050662">
    <property type="entry name" value="Sec-metab_biosynth-thioest"/>
</dbReference>
<proteinExistence type="predicted"/>
<dbReference type="RefSeq" id="WP_220749095.1">
    <property type="nucleotide sequence ID" value="NZ_BPFH01000004.1"/>
</dbReference>
<dbReference type="InterPro" id="IPR041516">
    <property type="entry name" value="LACTB2_WH"/>
</dbReference>
<dbReference type="SMART" id="SM00849">
    <property type="entry name" value="Lactamase_B"/>
    <property type="match status" value="1"/>
</dbReference>
<dbReference type="InterPro" id="IPR001279">
    <property type="entry name" value="Metallo-B-lactamas"/>
</dbReference>
<name>A0ABQ4NMV5_9RHOB</name>
<evidence type="ECO:0000256" key="1">
    <source>
        <dbReference type="SAM" id="MobiDB-lite"/>
    </source>
</evidence>
<organism evidence="3 4">
    <name type="scientific">Jannaschia pagri</name>
    <dbReference type="NCBI Taxonomy" id="2829797"/>
    <lineage>
        <taxon>Bacteria</taxon>
        <taxon>Pseudomonadati</taxon>
        <taxon>Pseudomonadota</taxon>
        <taxon>Alphaproteobacteria</taxon>
        <taxon>Rhodobacterales</taxon>
        <taxon>Roseobacteraceae</taxon>
        <taxon>Jannaschia</taxon>
    </lineage>
</organism>
<dbReference type="Pfam" id="PF00753">
    <property type="entry name" value="Lactamase_B"/>
    <property type="match status" value="1"/>
</dbReference>
<accession>A0ABQ4NMV5</accession>
<evidence type="ECO:0000259" key="2">
    <source>
        <dbReference type="SMART" id="SM00849"/>
    </source>
</evidence>
<sequence length="295" mass="31605">MTKGYRAGSDDESGLRRLLAPNPSPMTGPGTNTFILGDRDLAVIDPGPALPAHLDAIQNVIAGRQVRGIFVTHAHLDHSAGARPLAEITGAPVLAFGPAVAGRSEIMARLAPQVKGGEGIDAEFAPDQMLSHGDQVQGDGWCLRAVHTPGHMSNHLSFQWPDARLVFTGDTVMGWASTLISPPDGDLGQFLTSLDRLADLGAERFWPGHGDMITDPSGRCAELRAHRLMREADILGALRHPRRVSDLVHEIYTDTPRALHAAAGRNVLAHLIHLWETGRVAAAPEVSPGALWHLI</sequence>
<keyword evidence="4" id="KW-1185">Reference proteome</keyword>
<feature type="region of interest" description="Disordered" evidence="1">
    <location>
        <begin position="1"/>
        <end position="29"/>
    </location>
</feature>